<accession>A0A5B0S0W3</accession>
<protein>
    <submittedName>
        <fullName evidence="1">Uncharacterized protein</fullName>
    </submittedName>
</protein>
<gene>
    <name evidence="1" type="ORF">PGTUg99_033480</name>
</gene>
<organism evidence="1 2">
    <name type="scientific">Puccinia graminis f. sp. tritici</name>
    <dbReference type="NCBI Taxonomy" id="56615"/>
    <lineage>
        <taxon>Eukaryota</taxon>
        <taxon>Fungi</taxon>
        <taxon>Dikarya</taxon>
        <taxon>Basidiomycota</taxon>
        <taxon>Pucciniomycotina</taxon>
        <taxon>Pucciniomycetes</taxon>
        <taxon>Pucciniales</taxon>
        <taxon>Pucciniaceae</taxon>
        <taxon>Puccinia</taxon>
    </lineage>
</organism>
<proteinExistence type="predicted"/>
<sequence>MNDIKQKIQDFKLDEKQGTSQAFILSRYLLYQWPKVIKISKKYQKILPLIFRKRKNQYCELKTNVGPVSGSQGFIDNFPGRRLGQDMVETIRSKVFESQTVKLSEMLHQVGSTKIEYRQAINWNEEIAINLHNNIIQTVNYMYKHKMTTQHAINLFYKETSSIEISAISMIINHITAHHYLDISYISQFANIKTIPRYDFSHYMTVFEALKGKQLSIVELKSNQEMIHRFFQMKT</sequence>
<evidence type="ECO:0000313" key="2">
    <source>
        <dbReference type="Proteomes" id="UP000325313"/>
    </source>
</evidence>
<evidence type="ECO:0000313" key="1">
    <source>
        <dbReference type="EMBL" id="KAA1131392.1"/>
    </source>
</evidence>
<name>A0A5B0S0W3_PUCGR</name>
<comment type="caution">
    <text evidence="1">The sequence shown here is derived from an EMBL/GenBank/DDBJ whole genome shotgun (WGS) entry which is preliminary data.</text>
</comment>
<dbReference type="EMBL" id="VDEP01000104">
    <property type="protein sequence ID" value="KAA1131392.1"/>
    <property type="molecule type" value="Genomic_DNA"/>
</dbReference>
<reference evidence="1 2" key="1">
    <citation type="submission" date="2019-05" db="EMBL/GenBank/DDBJ databases">
        <title>Emergence of the Ug99 lineage of the wheat stem rust pathogen through somatic hybridization.</title>
        <authorList>
            <person name="Li F."/>
            <person name="Upadhyaya N.M."/>
            <person name="Sperschneider J."/>
            <person name="Matny O."/>
            <person name="Nguyen-Phuc H."/>
            <person name="Mago R."/>
            <person name="Raley C."/>
            <person name="Miller M.E."/>
            <person name="Silverstein K.A.T."/>
            <person name="Henningsen E."/>
            <person name="Hirsch C.D."/>
            <person name="Visser B."/>
            <person name="Pretorius Z.A."/>
            <person name="Steffenson B.J."/>
            <person name="Schwessinger B."/>
            <person name="Dodds P.N."/>
            <person name="Figueroa M."/>
        </authorList>
    </citation>
    <scope>NUCLEOTIDE SEQUENCE [LARGE SCALE GENOMIC DNA]</scope>
    <source>
        <strain evidence="1 2">Ug99</strain>
    </source>
</reference>
<dbReference type="AlphaFoldDB" id="A0A5B0S0W3"/>
<dbReference type="Proteomes" id="UP000325313">
    <property type="component" value="Unassembled WGS sequence"/>
</dbReference>